<keyword evidence="4 6" id="KW-1133">Transmembrane helix</keyword>
<keyword evidence="5 6" id="KW-0472">Membrane</keyword>
<organism evidence="8 9">
    <name type="scientific">Virgibacillus sediminis</name>
    <dbReference type="NCBI Taxonomy" id="202260"/>
    <lineage>
        <taxon>Bacteria</taxon>
        <taxon>Bacillati</taxon>
        <taxon>Bacillota</taxon>
        <taxon>Bacilli</taxon>
        <taxon>Bacillales</taxon>
        <taxon>Bacillaceae</taxon>
        <taxon>Virgibacillus</taxon>
    </lineage>
</organism>
<keyword evidence="9" id="KW-1185">Reference proteome</keyword>
<keyword evidence="2" id="KW-1003">Cell membrane</keyword>
<accession>A0ABV7AAW1</accession>
<evidence type="ECO:0000313" key="9">
    <source>
        <dbReference type="Proteomes" id="UP001595387"/>
    </source>
</evidence>
<feature type="chain" id="PRO_5045730316" evidence="7">
    <location>
        <begin position="28"/>
        <end position="219"/>
    </location>
</feature>
<evidence type="ECO:0000256" key="5">
    <source>
        <dbReference type="ARBA" id="ARBA00023136"/>
    </source>
</evidence>
<evidence type="ECO:0000256" key="4">
    <source>
        <dbReference type="ARBA" id="ARBA00022989"/>
    </source>
</evidence>
<evidence type="ECO:0000313" key="8">
    <source>
        <dbReference type="EMBL" id="MFC2950098.1"/>
    </source>
</evidence>
<proteinExistence type="predicted"/>
<comment type="subcellular location">
    <subcellularLocation>
        <location evidence="1">Cell membrane</location>
    </subcellularLocation>
</comment>
<dbReference type="RefSeq" id="WP_390308095.1">
    <property type="nucleotide sequence ID" value="NZ_JBHRRZ010000040.1"/>
</dbReference>
<feature type="transmembrane region" description="Helical" evidence="6">
    <location>
        <begin position="72"/>
        <end position="93"/>
    </location>
</feature>
<keyword evidence="8" id="KW-0966">Cell projection</keyword>
<evidence type="ECO:0000256" key="7">
    <source>
        <dbReference type="SAM" id="SignalP"/>
    </source>
</evidence>
<protein>
    <submittedName>
        <fullName evidence="8">Flagellar biosynthetic protein FliO</fullName>
    </submittedName>
</protein>
<reference evidence="9" key="1">
    <citation type="journal article" date="2019" name="Int. J. Syst. Evol. Microbiol.">
        <title>The Global Catalogue of Microorganisms (GCM) 10K type strain sequencing project: providing services to taxonomists for standard genome sequencing and annotation.</title>
        <authorList>
            <consortium name="The Broad Institute Genomics Platform"/>
            <consortium name="The Broad Institute Genome Sequencing Center for Infectious Disease"/>
            <person name="Wu L."/>
            <person name="Ma J."/>
        </authorList>
    </citation>
    <scope>NUCLEOTIDE SEQUENCE [LARGE SCALE GENOMIC DNA]</scope>
    <source>
        <strain evidence="9">KCTC 13193</strain>
    </source>
</reference>
<comment type="caution">
    <text evidence="8">The sequence shown here is derived from an EMBL/GenBank/DDBJ whole genome shotgun (WGS) entry which is preliminary data.</text>
</comment>
<evidence type="ECO:0000256" key="6">
    <source>
        <dbReference type="SAM" id="Phobius"/>
    </source>
</evidence>
<keyword evidence="3 6" id="KW-0812">Transmembrane</keyword>
<feature type="signal peptide" evidence="7">
    <location>
        <begin position="1"/>
        <end position="27"/>
    </location>
</feature>
<evidence type="ECO:0000256" key="3">
    <source>
        <dbReference type="ARBA" id="ARBA00022692"/>
    </source>
</evidence>
<dbReference type="EMBL" id="JBHRRZ010000040">
    <property type="protein sequence ID" value="MFC2950098.1"/>
    <property type="molecule type" value="Genomic_DNA"/>
</dbReference>
<sequence length="219" mass="24481">MNQTVFVLKICLAIAFISILTDSEVSAAAGNVLDCLENQQDCEEQLEQPSEEGPTGDEETFTRNSGSIVLDLIKMAFALLLVLGLIYLSLRFLSRKNKLGSRLRALENLGGISVGQNKSIQIVRLGSKVYLVGVGDNVELLGEVQDESVIQEIVSSREDEGKPMDLPRLPSFLREMNSGKREHTSQTPFKHLFTTELDKLKENRKEIIRKRMGREDSNE</sequence>
<gene>
    <name evidence="8" type="ORF">ACFODW_17385</name>
</gene>
<keyword evidence="8" id="KW-0969">Cilium</keyword>
<name>A0ABV7AAW1_9BACI</name>
<dbReference type="Proteomes" id="UP001595387">
    <property type="component" value="Unassembled WGS sequence"/>
</dbReference>
<evidence type="ECO:0000256" key="2">
    <source>
        <dbReference type="ARBA" id="ARBA00022475"/>
    </source>
</evidence>
<dbReference type="InterPro" id="IPR022781">
    <property type="entry name" value="Flagellar_biosynth_FliO"/>
</dbReference>
<evidence type="ECO:0000256" key="1">
    <source>
        <dbReference type="ARBA" id="ARBA00004236"/>
    </source>
</evidence>
<dbReference type="Pfam" id="PF04347">
    <property type="entry name" value="FliO"/>
    <property type="match status" value="1"/>
</dbReference>
<keyword evidence="7" id="KW-0732">Signal</keyword>
<keyword evidence="8" id="KW-0282">Flagellum</keyword>